<keyword evidence="1" id="KW-1133">Transmembrane helix</keyword>
<organism evidence="2 4">
    <name type="scientific">Rotaria socialis</name>
    <dbReference type="NCBI Taxonomy" id="392032"/>
    <lineage>
        <taxon>Eukaryota</taxon>
        <taxon>Metazoa</taxon>
        <taxon>Spiralia</taxon>
        <taxon>Gnathifera</taxon>
        <taxon>Rotifera</taxon>
        <taxon>Eurotatoria</taxon>
        <taxon>Bdelloidea</taxon>
        <taxon>Philodinida</taxon>
        <taxon>Philodinidae</taxon>
        <taxon>Rotaria</taxon>
    </lineage>
</organism>
<dbReference type="Proteomes" id="UP000663851">
    <property type="component" value="Unassembled WGS sequence"/>
</dbReference>
<evidence type="ECO:0000313" key="4">
    <source>
        <dbReference type="Proteomes" id="UP000663862"/>
    </source>
</evidence>
<comment type="caution">
    <text evidence="2">The sequence shown here is derived from an EMBL/GenBank/DDBJ whole genome shotgun (WGS) entry which is preliminary data.</text>
</comment>
<dbReference type="AlphaFoldDB" id="A0A820MXH2"/>
<protein>
    <submittedName>
        <fullName evidence="2">Uncharacterized protein</fullName>
    </submittedName>
</protein>
<keyword evidence="1" id="KW-0472">Membrane</keyword>
<accession>A0A820MXH2</accession>
<evidence type="ECO:0000313" key="3">
    <source>
        <dbReference type="EMBL" id="CAF4387209.1"/>
    </source>
</evidence>
<sequence>MIDFQDSLTGRNIDPSCAFHFLLTSYRSQLQTFVTECFNYSKRRMLIKASSKIVNTSSTSDFLLFHIQRSCAIAAYVLNGFLALSICVALSILVLALIPIYLPSRDVSSASLDNK</sequence>
<evidence type="ECO:0000256" key="1">
    <source>
        <dbReference type="SAM" id="Phobius"/>
    </source>
</evidence>
<dbReference type="EMBL" id="CAJOBQ010000568">
    <property type="protein sequence ID" value="CAF4382412.1"/>
    <property type="molecule type" value="Genomic_DNA"/>
</dbReference>
<gene>
    <name evidence="3" type="ORF">HFQ381_LOCUS19150</name>
    <name evidence="2" type="ORF">TSG867_LOCUS11683</name>
</gene>
<dbReference type="Proteomes" id="UP000663862">
    <property type="component" value="Unassembled WGS sequence"/>
</dbReference>
<proteinExistence type="predicted"/>
<reference evidence="2" key="1">
    <citation type="submission" date="2021-02" db="EMBL/GenBank/DDBJ databases">
        <authorList>
            <person name="Nowell W R."/>
        </authorList>
    </citation>
    <scope>NUCLEOTIDE SEQUENCE</scope>
</reference>
<dbReference type="EMBL" id="CAJOBO010001532">
    <property type="protein sequence ID" value="CAF4387209.1"/>
    <property type="molecule type" value="Genomic_DNA"/>
</dbReference>
<name>A0A820MXH2_9BILA</name>
<feature type="transmembrane region" description="Helical" evidence="1">
    <location>
        <begin position="73"/>
        <end position="102"/>
    </location>
</feature>
<keyword evidence="1" id="KW-0812">Transmembrane</keyword>
<evidence type="ECO:0000313" key="2">
    <source>
        <dbReference type="EMBL" id="CAF4382412.1"/>
    </source>
</evidence>